<comment type="caution">
    <text evidence="3">The sequence shown here is derived from an EMBL/GenBank/DDBJ whole genome shotgun (WGS) entry which is preliminary data.</text>
</comment>
<organism evidence="3 4">
    <name type="scientific">Sphagnurus paluster</name>
    <dbReference type="NCBI Taxonomy" id="117069"/>
    <lineage>
        <taxon>Eukaryota</taxon>
        <taxon>Fungi</taxon>
        <taxon>Dikarya</taxon>
        <taxon>Basidiomycota</taxon>
        <taxon>Agaricomycotina</taxon>
        <taxon>Agaricomycetes</taxon>
        <taxon>Agaricomycetidae</taxon>
        <taxon>Agaricales</taxon>
        <taxon>Tricholomatineae</taxon>
        <taxon>Lyophyllaceae</taxon>
        <taxon>Sphagnurus</taxon>
    </lineage>
</organism>
<evidence type="ECO:0000313" key="3">
    <source>
        <dbReference type="EMBL" id="KAG5650915.1"/>
    </source>
</evidence>
<sequence>MIMPASSRLRLICFTVLFYIGTAYASAADPQIAKSHGVVSHAHSATNHHPNAMHGNAHPGGKAHKHPKHSTHKPKHRMQKKHRKNPKHSKRELRNTDYSSSNAGTGATSPPPTAYEPANSESKTTTATDANPNISSTSLLSKHTKKRRLEFRDLEGVWA</sequence>
<protein>
    <submittedName>
        <fullName evidence="3">Uncharacterized protein</fullName>
    </submittedName>
</protein>
<accession>A0A9P7GKG3</accession>
<keyword evidence="2" id="KW-0732">Signal</keyword>
<evidence type="ECO:0000256" key="2">
    <source>
        <dbReference type="SAM" id="SignalP"/>
    </source>
</evidence>
<dbReference type="AlphaFoldDB" id="A0A9P7GKG3"/>
<gene>
    <name evidence="3" type="ORF">H0H81_010562</name>
</gene>
<feature type="compositionally biased region" description="Basic residues" evidence="1">
    <location>
        <begin position="61"/>
        <end position="91"/>
    </location>
</feature>
<reference evidence="3" key="2">
    <citation type="submission" date="2021-10" db="EMBL/GenBank/DDBJ databases">
        <title>Phylogenomics reveals ancestral predisposition of the termite-cultivated fungus Termitomyces towards a domesticated lifestyle.</title>
        <authorList>
            <person name="Auxier B."/>
            <person name="Grum-Grzhimaylo A."/>
            <person name="Cardenas M.E."/>
            <person name="Lodge J.D."/>
            <person name="Laessoe T."/>
            <person name="Pedersen O."/>
            <person name="Smith M.E."/>
            <person name="Kuyper T.W."/>
            <person name="Franco-Molano E.A."/>
            <person name="Baroni T.J."/>
            <person name="Aanen D.K."/>
        </authorList>
    </citation>
    <scope>NUCLEOTIDE SEQUENCE</scope>
    <source>
        <strain evidence="3">D49</strain>
    </source>
</reference>
<feature type="chain" id="PRO_5040454683" evidence="2">
    <location>
        <begin position="28"/>
        <end position="159"/>
    </location>
</feature>
<dbReference type="Proteomes" id="UP000717328">
    <property type="component" value="Unassembled WGS sequence"/>
</dbReference>
<feature type="region of interest" description="Disordered" evidence="1">
    <location>
        <begin position="38"/>
        <end position="159"/>
    </location>
</feature>
<feature type="compositionally biased region" description="Polar residues" evidence="1">
    <location>
        <begin position="119"/>
        <end position="134"/>
    </location>
</feature>
<evidence type="ECO:0000256" key="1">
    <source>
        <dbReference type="SAM" id="MobiDB-lite"/>
    </source>
</evidence>
<dbReference type="EMBL" id="JABCKI010000335">
    <property type="protein sequence ID" value="KAG5650915.1"/>
    <property type="molecule type" value="Genomic_DNA"/>
</dbReference>
<keyword evidence="4" id="KW-1185">Reference proteome</keyword>
<reference evidence="3" key="1">
    <citation type="submission" date="2021-02" db="EMBL/GenBank/DDBJ databases">
        <authorList>
            <person name="Nieuwenhuis M."/>
            <person name="Van De Peppel L.J.J."/>
        </authorList>
    </citation>
    <scope>NUCLEOTIDE SEQUENCE</scope>
    <source>
        <strain evidence="3">D49</strain>
    </source>
</reference>
<feature type="compositionally biased region" description="Basic and acidic residues" evidence="1">
    <location>
        <begin position="150"/>
        <end position="159"/>
    </location>
</feature>
<proteinExistence type="predicted"/>
<evidence type="ECO:0000313" key="4">
    <source>
        <dbReference type="Proteomes" id="UP000717328"/>
    </source>
</evidence>
<name>A0A9P7GKG3_9AGAR</name>
<feature type="compositionally biased region" description="Polar residues" evidence="1">
    <location>
        <begin position="96"/>
        <end position="108"/>
    </location>
</feature>
<feature type="signal peptide" evidence="2">
    <location>
        <begin position="1"/>
        <end position="27"/>
    </location>
</feature>